<feature type="compositionally biased region" description="Basic and acidic residues" evidence="1">
    <location>
        <begin position="91"/>
        <end position="105"/>
    </location>
</feature>
<comment type="caution">
    <text evidence="2">The sequence shown here is derived from an EMBL/GenBank/DDBJ whole genome shotgun (WGS) entry which is preliminary data.</text>
</comment>
<sequence length="439" mass="47672">MEEHNHGLPPGFVPAPLPKNYRPRPNGTVHQIPAILLRRRRRGRACPPVPRPPPAPRPAQYQLAHSFHPPIHPARPTPVDPDTALIARFPERKKQEESRARDAAAKRPPPAQGGTSAKRKLRRCDTYGQPGDVQPVAAGGPAEMRPLASSSHPDDVQPVAAGGAGPWALSSDVDDVQPPGAGVPQGWLVGGGAVHPDPQLPKTCDCETTCGCEITGNDYRLLPLRREIEAVSWIRHELDTRRGEQGEVPEESERRSTSPVTRAYQRGTVVADAVRVQLGGLDCSRSVMPGVADFEPYTATAGATGRGIRDFRLTCMASQQDKTIARPRLCLEIAKHPAEHPATSDDDLPPLLSLSPSPSGRNTPPWERFDEALRSLSTSRRARGMRALKGGQHLSMQRGERFVLLDRDFMRGLLGGPLVNYDIACCACPVASVVPHARM</sequence>
<evidence type="ECO:0000256" key="1">
    <source>
        <dbReference type="SAM" id="MobiDB-lite"/>
    </source>
</evidence>
<name>A0AAD6WQG3_9AGAR</name>
<reference evidence="2" key="1">
    <citation type="submission" date="2023-03" db="EMBL/GenBank/DDBJ databases">
        <title>Massive genome expansion in bonnet fungi (Mycena s.s.) driven by repeated elements and novel gene families across ecological guilds.</title>
        <authorList>
            <consortium name="Lawrence Berkeley National Laboratory"/>
            <person name="Harder C.B."/>
            <person name="Miyauchi S."/>
            <person name="Viragh M."/>
            <person name="Kuo A."/>
            <person name="Thoen E."/>
            <person name="Andreopoulos B."/>
            <person name="Lu D."/>
            <person name="Skrede I."/>
            <person name="Drula E."/>
            <person name="Henrissat B."/>
            <person name="Morin E."/>
            <person name="Kohler A."/>
            <person name="Barry K."/>
            <person name="LaButti K."/>
            <person name="Morin E."/>
            <person name="Salamov A."/>
            <person name="Lipzen A."/>
            <person name="Mereny Z."/>
            <person name="Hegedus B."/>
            <person name="Baldrian P."/>
            <person name="Stursova M."/>
            <person name="Weitz H."/>
            <person name="Taylor A."/>
            <person name="Grigoriev I.V."/>
            <person name="Nagy L.G."/>
            <person name="Martin F."/>
            <person name="Kauserud H."/>
        </authorList>
    </citation>
    <scope>NUCLEOTIDE SEQUENCE</scope>
    <source>
        <strain evidence="2">CBHHK200</strain>
    </source>
</reference>
<organism evidence="2 3">
    <name type="scientific">Mycena alexandri</name>
    <dbReference type="NCBI Taxonomy" id="1745969"/>
    <lineage>
        <taxon>Eukaryota</taxon>
        <taxon>Fungi</taxon>
        <taxon>Dikarya</taxon>
        <taxon>Basidiomycota</taxon>
        <taxon>Agaricomycotina</taxon>
        <taxon>Agaricomycetes</taxon>
        <taxon>Agaricomycetidae</taxon>
        <taxon>Agaricales</taxon>
        <taxon>Marasmiineae</taxon>
        <taxon>Mycenaceae</taxon>
        <taxon>Mycena</taxon>
    </lineage>
</organism>
<feature type="compositionally biased region" description="Low complexity" evidence="1">
    <location>
        <begin position="349"/>
        <end position="359"/>
    </location>
</feature>
<evidence type="ECO:0000313" key="3">
    <source>
        <dbReference type="Proteomes" id="UP001218188"/>
    </source>
</evidence>
<feature type="region of interest" description="Disordered" evidence="1">
    <location>
        <begin position="91"/>
        <end position="155"/>
    </location>
</feature>
<dbReference type="EMBL" id="JARJCM010000190">
    <property type="protein sequence ID" value="KAJ7023318.1"/>
    <property type="molecule type" value="Genomic_DNA"/>
</dbReference>
<protein>
    <submittedName>
        <fullName evidence="2">Uncharacterized protein</fullName>
    </submittedName>
</protein>
<accession>A0AAD6WQG3</accession>
<dbReference type="AlphaFoldDB" id="A0AAD6WQG3"/>
<feature type="region of interest" description="Disordered" evidence="1">
    <location>
        <begin position="339"/>
        <end position="368"/>
    </location>
</feature>
<gene>
    <name evidence="2" type="ORF">C8F04DRAFT_1193568</name>
</gene>
<evidence type="ECO:0000313" key="2">
    <source>
        <dbReference type="EMBL" id="KAJ7023318.1"/>
    </source>
</evidence>
<feature type="region of interest" description="Disordered" evidence="1">
    <location>
        <begin position="240"/>
        <end position="261"/>
    </location>
</feature>
<feature type="compositionally biased region" description="Pro residues" evidence="1">
    <location>
        <begin position="47"/>
        <end position="57"/>
    </location>
</feature>
<feature type="compositionally biased region" description="Basic and acidic residues" evidence="1">
    <location>
        <begin position="240"/>
        <end position="256"/>
    </location>
</feature>
<keyword evidence="3" id="KW-1185">Reference proteome</keyword>
<dbReference type="Proteomes" id="UP001218188">
    <property type="component" value="Unassembled WGS sequence"/>
</dbReference>
<proteinExistence type="predicted"/>
<feature type="region of interest" description="Disordered" evidence="1">
    <location>
        <begin position="1"/>
        <end position="61"/>
    </location>
</feature>